<dbReference type="Pfam" id="PF13855">
    <property type="entry name" value="LRR_8"/>
    <property type="match status" value="1"/>
</dbReference>
<reference evidence="8 9" key="1">
    <citation type="submission" date="2019-01" db="EMBL/GenBank/DDBJ databases">
        <authorList>
            <person name="Ferrante I. M."/>
        </authorList>
    </citation>
    <scope>NUCLEOTIDE SEQUENCE [LARGE SCALE GENOMIC DNA]</scope>
    <source>
        <strain evidence="8 9">B856</strain>
    </source>
</reference>
<dbReference type="PROSITE" id="PS51450">
    <property type="entry name" value="LRR"/>
    <property type="match status" value="1"/>
</dbReference>
<dbReference type="AlphaFoldDB" id="A0A448Z9I1"/>
<keyword evidence="5" id="KW-0325">Glycoprotein</keyword>
<dbReference type="PRINTS" id="PR00019">
    <property type="entry name" value="LEURICHRPT"/>
</dbReference>
<dbReference type="Proteomes" id="UP000291116">
    <property type="component" value="Unassembled WGS sequence"/>
</dbReference>
<evidence type="ECO:0000313" key="8">
    <source>
        <dbReference type="EMBL" id="VEU38666.1"/>
    </source>
</evidence>
<dbReference type="SUPFAM" id="SSF52058">
    <property type="entry name" value="L domain-like"/>
    <property type="match status" value="1"/>
</dbReference>
<feature type="transmembrane region" description="Helical" evidence="7">
    <location>
        <begin position="166"/>
        <end position="193"/>
    </location>
</feature>
<feature type="compositionally biased region" description="Polar residues" evidence="6">
    <location>
        <begin position="225"/>
        <end position="241"/>
    </location>
</feature>
<dbReference type="GO" id="GO:0016020">
    <property type="term" value="C:membrane"/>
    <property type="evidence" value="ECO:0007669"/>
    <property type="project" value="UniProtKB-SubCell"/>
</dbReference>
<dbReference type="InterPro" id="IPR032675">
    <property type="entry name" value="LRR_dom_sf"/>
</dbReference>
<evidence type="ECO:0000256" key="3">
    <source>
        <dbReference type="ARBA" id="ARBA00022737"/>
    </source>
</evidence>
<dbReference type="Gene3D" id="3.80.10.10">
    <property type="entry name" value="Ribonuclease Inhibitor"/>
    <property type="match status" value="2"/>
</dbReference>
<dbReference type="EMBL" id="CAACVS010000181">
    <property type="protein sequence ID" value="VEU38666.1"/>
    <property type="molecule type" value="Genomic_DNA"/>
</dbReference>
<keyword evidence="4 7" id="KW-0472">Membrane</keyword>
<evidence type="ECO:0000256" key="2">
    <source>
        <dbReference type="ARBA" id="ARBA00022729"/>
    </source>
</evidence>
<evidence type="ECO:0000256" key="1">
    <source>
        <dbReference type="ARBA" id="ARBA00004370"/>
    </source>
</evidence>
<keyword evidence="3" id="KW-0677">Repeat</keyword>
<feature type="region of interest" description="Disordered" evidence="6">
    <location>
        <begin position="219"/>
        <end position="246"/>
    </location>
</feature>
<keyword evidence="7" id="KW-1133">Transmembrane helix</keyword>
<dbReference type="Pfam" id="PF00560">
    <property type="entry name" value="LRR_1"/>
    <property type="match status" value="1"/>
</dbReference>
<gene>
    <name evidence="8" type="ORF">PSNMU_V1.4_AUG-EV-PASAV3_0055060</name>
</gene>
<sequence length="570" mass="63910">METGKQEDESSYGGRWVFDKSKQRTVFIVEKHRLQSPPIPTTVIPLPSPPSDCGSVFMSDGSLTVSNYCGQGPNSTFDNDSVLDRSHYTITDESTANETAELSDLEGQNNLSSIIKSKSKNKVKNKSKKKVTVVESKGFREGEKGKERHRAVAKNRKKIKGDCRRTVLYILFGLSLVAIIVGAGISIMTYFGLISFDNKNFLANNSDNEHNTSFEDSILSEKEATSSPESWTIPDIQTTSNEDTDQPAIASTVSVEHKIITDLLSGPFQVTLSDNDQSLPVNQAANWMAEELKSLSSSDQIEDSDNRVSEILYDDLFKFGQRFALLTMQYSLMGESVFSFDRQQGVDECKWEGVACDDFGRVIGIDFSDLELIGNIPSEVGFLYKLQILDLSHNKIAGTIPEEIYELGDLQRVYLYQNKLTGTISSRIGELNSLQYLHMSHNSLTGSIPTQLQSWSNDVFRPLKYLNLYDNNLSGTIPRNLRLRDLYYFDIGRNFIAGSIPEDIGTDFVELRYLHVDRNRLTNSIPATIPPMASGRLISVLADHNRLEGTVPDNWTMFNKLVQYTIHGKF</sequence>
<organism evidence="8 9">
    <name type="scientific">Pseudo-nitzschia multistriata</name>
    <dbReference type="NCBI Taxonomy" id="183589"/>
    <lineage>
        <taxon>Eukaryota</taxon>
        <taxon>Sar</taxon>
        <taxon>Stramenopiles</taxon>
        <taxon>Ochrophyta</taxon>
        <taxon>Bacillariophyta</taxon>
        <taxon>Bacillariophyceae</taxon>
        <taxon>Bacillariophycidae</taxon>
        <taxon>Bacillariales</taxon>
        <taxon>Bacillariaceae</taxon>
        <taxon>Pseudo-nitzschia</taxon>
    </lineage>
</organism>
<evidence type="ECO:0000313" key="9">
    <source>
        <dbReference type="Proteomes" id="UP000291116"/>
    </source>
</evidence>
<keyword evidence="9" id="KW-1185">Reference proteome</keyword>
<evidence type="ECO:0000256" key="4">
    <source>
        <dbReference type="ARBA" id="ARBA00023136"/>
    </source>
</evidence>
<keyword evidence="7" id="KW-0812">Transmembrane</keyword>
<evidence type="ECO:0000256" key="5">
    <source>
        <dbReference type="ARBA" id="ARBA00023180"/>
    </source>
</evidence>
<accession>A0A448Z9I1</accession>
<evidence type="ECO:0008006" key="10">
    <source>
        <dbReference type="Google" id="ProtNLM"/>
    </source>
</evidence>
<name>A0A448Z9I1_9STRA</name>
<dbReference type="OrthoDB" id="46376at2759"/>
<evidence type="ECO:0000256" key="6">
    <source>
        <dbReference type="SAM" id="MobiDB-lite"/>
    </source>
</evidence>
<evidence type="ECO:0000256" key="7">
    <source>
        <dbReference type="SAM" id="Phobius"/>
    </source>
</evidence>
<dbReference type="InterPro" id="IPR001611">
    <property type="entry name" value="Leu-rich_rpt"/>
</dbReference>
<protein>
    <recommendedName>
        <fullName evidence="10">Leucine-rich repeat-containing N-terminal plant-type domain-containing protein</fullName>
    </recommendedName>
</protein>
<dbReference type="PANTHER" id="PTHR45974">
    <property type="entry name" value="RECEPTOR-LIKE PROTEIN 55"/>
    <property type="match status" value="1"/>
</dbReference>
<comment type="subcellular location">
    <subcellularLocation>
        <location evidence="1">Membrane</location>
    </subcellularLocation>
</comment>
<keyword evidence="2" id="KW-0732">Signal</keyword>
<dbReference type="FunFam" id="3.80.10.10:FF:000400">
    <property type="entry name" value="Nuclear pore complex protein NUP107"/>
    <property type="match status" value="1"/>
</dbReference>
<proteinExistence type="predicted"/>
<dbReference type="PANTHER" id="PTHR45974:SF266">
    <property type="entry name" value="LEUCINE-RICH REPEAT RECEPTOR PROTEIN KINASE HPCA1"/>
    <property type="match status" value="1"/>
</dbReference>